<dbReference type="PANTHER" id="PTHR10869:SF226">
    <property type="entry name" value="PROLYL 4-HYDROXYLASE ALPHA SUBUNIT DOMAIN-CONTAINING PROTEIN"/>
    <property type="match status" value="1"/>
</dbReference>
<evidence type="ECO:0000259" key="7">
    <source>
        <dbReference type="SMART" id="SM00702"/>
    </source>
</evidence>
<gene>
    <name evidence="8" type="ORF">ACHAWO_010983</name>
</gene>
<sequence>MIRRLLLPLMFSLVAGGTTDRSIVIMNQSGRRVEVHWVPPGGGELVLQSKPDLLNGADLNLNSYVSHTFQVKEMPGKISQKCTGENEECMVGTFTVNSHENQVIFIRPGIEIEHSDTKRIAEKSAQKILDTCRETAKVSLASNPDDATTILEQLGQCVEDGIATHIEVANEEIKFQSEVRLDMADLLEDYTCYDEKLESSEPKSSFQWKGRKVDVMLDRPSAKIHYIENFITQEECDAVHEEAKEDLEDATVADGKGGSTLDEARKAKQAGIAVEWEKEASGDHIAVLSRRVYMYTNYVLPFNIDEDGQEDLMSIQYFGRGKDDEAPDQYQPHCDGDCDGRPFRDGERMATMVMYCEIPKVGGATNFMNAGIHIKPKKYAATFFSYINPETMIVDDGLTAHSGCPVWEGEKKIVTQWIRLGVDEDTPWDSFDTSKFQC</sequence>
<dbReference type="GO" id="GO:0046872">
    <property type="term" value="F:metal ion binding"/>
    <property type="evidence" value="ECO:0007669"/>
    <property type="project" value="UniProtKB-KW"/>
</dbReference>
<feature type="chain" id="PRO_5044809087" description="Prolyl 4-hydroxylase alpha subunit domain-containing protein" evidence="6">
    <location>
        <begin position="17"/>
        <end position="438"/>
    </location>
</feature>
<evidence type="ECO:0000313" key="9">
    <source>
        <dbReference type="Proteomes" id="UP001530400"/>
    </source>
</evidence>
<evidence type="ECO:0000256" key="6">
    <source>
        <dbReference type="SAM" id="SignalP"/>
    </source>
</evidence>
<dbReference type="FunFam" id="2.60.120.620:FF:000075">
    <property type="entry name" value="Predicted protein"/>
    <property type="match status" value="1"/>
</dbReference>
<comment type="cofactor">
    <cofactor evidence="1">
        <name>L-ascorbate</name>
        <dbReference type="ChEBI" id="CHEBI:38290"/>
    </cofactor>
</comment>
<feature type="signal peptide" evidence="6">
    <location>
        <begin position="1"/>
        <end position="16"/>
    </location>
</feature>
<feature type="domain" description="Prolyl 4-hydroxylase alpha subunit" evidence="7">
    <location>
        <begin position="222"/>
        <end position="419"/>
    </location>
</feature>
<proteinExistence type="predicted"/>
<comment type="caution">
    <text evidence="8">The sequence shown here is derived from an EMBL/GenBank/DDBJ whole genome shotgun (WGS) entry which is preliminary data.</text>
</comment>
<reference evidence="8 9" key="1">
    <citation type="submission" date="2024-10" db="EMBL/GenBank/DDBJ databases">
        <title>Updated reference genomes for cyclostephanoid diatoms.</title>
        <authorList>
            <person name="Roberts W.R."/>
            <person name="Alverson A.J."/>
        </authorList>
    </citation>
    <scope>NUCLEOTIDE SEQUENCE [LARGE SCALE GENOMIC DNA]</scope>
    <source>
        <strain evidence="8 9">AJA010-31</strain>
    </source>
</reference>
<evidence type="ECO:0000256" key="1">
    <source>
        <dbReference type="ARBA" id="ARBA00001961"/>
    </source>
</evidence>
<dbReference type="Gene3D" id="2.60.120.620">
    <property type="entry name" value="q2cbj1_9rhob like domain"/>
    <property type="match status" value="1"/>
</dbReference>
<accession>A0ABD3NKC7</accession>
<dbReference type="InterPro" id="IPR045054">
    <property type="entry name" value="P4HA-like"/>
</dbReference>
<keyword evidence="5" id="KW-0408">Iron</keyword>
<keyword evidence="4" id="KW-0560">Oxidoreductase</keyword>
<evidence type="ECO:0000256" key="2">
    <source>
        <dbReference type="ARBA" id="ARBA00022723"/>
    </source>
</evidence>
<keyword evidence="3" id="KW-0223">Dioxygenase</keyword>
<evidence type="ECO:0000256" key="4">
    <source>
        <dbReference type="ARBA" id="ARBA00023002"/>
    </source>
</evidence>
<organism evidence="8 9">
    <name type="scientific">Cyclotella atomus</name>
    <dbReference type="NCBI Taxonomy" id="382360"/>
    <lineage>
        <taxon>Eukaryota</taxon>
        <taxon>Sar</taxon>
        <taxon>Stramenopiles</taxon>
        <taxon>Ochrophyta</taxon>
        <taxon>Bacillariophyta</taxon>
        <taxon>Coscinodiscophyceae</taxon>
        <taxon>Thalassiosirophycidae</taxon>
        <taxon>Stephanodiscales</taxon>
        <taxon>Stephanodiscaceae</taxon>
        <taxon>Cyclotella</taxon>
    </lineage>
</organism>
<dbReference type="Proteomes" id="UP001530400">
    <property type="component" value="Unassembled WGS sequence"/>
</dbReference>
<dbReference type="GO" id="GO:0051213">
    <property type="term" value="F:dioxygenase activity"/>
    <property type="evidence" value="ECO:0007669"/>
    <property type="project" value="UniProtKB-KW"/>
</dbReference>
<evidence type="ECO:0000256" key="3">
    <source>
        <dbReference type="ARBA" id="ARBA00022964"/>
    </source>
</evidence>
<dbReference type="EMBL" id="JALLPJ020001106">
    <property type="protein sequence ID" value="KAL3776267.1"/>
    <property type="molecule type" value="Genomic_DNA"/>
</dbReference>
<dbReference type="SMART" id="SM00702">
    <property type="entry name" value="P4Hc"/>
    <property type="match status" value="1"/>
</dbReference>
<dbReference type="PANTHER" id="PTHR10869">
    <property type="entry name" value="PROLYL 4-HYDROXYLASE ALPHA SUBUNIT"/>
    <property type="match status" value="1"/>
</dbReference>
<evidence type="ECO:0000313" key="8">
    <source>
        <dbReference type="EMBL" id="KAL3776267.1"/>
    </source>
</evidence>
<keyword evidence="6" id="KW-0732">Signal</keyword>
<dbReference type="AlphaFoldDB" id="A0ABD3NKC7"/>
<keyword evidence="9" id="KW-1185">Reference proteome</keyword>
<keyword evidence="2" id="KW-0479">Metal-binding</keyword>
<name>A0ABD3NKC7_9STRA</name>
<evidence type="ECO:0000256" key="5">
    <source>
        <dbReference type="ARBA" id="ARBA00023004"/>
    </source>
</evidence>
<dbReference type="InterPro" id="IPR006620">
    <property type="entry name" value="Pro_4_hyd_alph"/>
</dbReference>
<protein>
    <recommendedName>
        <fullName evidence="7">Prolyl 4-hydroxylase alpha subunit domain-containing protein</fullName>
    </recommendedName>
</protein>